<accession>A0AA88YLX3</accession>
<dbReference type="Gene3D" id="2.60.40.10">
    <property type="entry name" value="Immunoglobulins"/>
    <property type="match status" value="4"/>
</dbReference>
<dbReference type="PANTHER" id="PTHR46708:SF2">
    <property type="entry name" value="FIBRONECTIN TYPE-III DOMAIN-CONTAINING PROTEIN"/>
    <property type="match status" value="1"/>
</dbReference>
<feature type="non-terminal residue" evidence="4">
    <location>
        <position position="1"/>
    </location>
</feature>
<dbReference type="PANTHER" id="PTHR46708">
    <property type="entry name" value="TENASCIN"/>
    <property type="match status" value="1"/>
</dbReference>
<evidence type="ECO:0000313" key="5">
    <source>
        <dbReference type="Proteomes" id="UP001186944"/>
    </source>
</evidence>
<evidence type="ECO:0000313" key="4">
    <source>
        <dbReference type="EMBL" id="KAK3103976.1"/>
    </source>
</evidence>
<dbReference type="SUPFAM" id="SSF49265">
    <property type="entry name" value="Fibronectin type III"/>
    <property type="match status" value="4"/>
</dbReference>
<reference evidence="4" key="1">
    <citation type="submission" date="2019-08" db="EMBL/GenBank/DDBJ databases">
        <title>The improved chromosome-level genome for the pearl oyster Pinctada fucata martensii using PacBio sequencing and Hi-C.</title>
        <authorList>
            <person name="Zheng Z."/>
        </authorList>
    </citation>
    <scope>NUCLEOTIDE SEQUENCE</scope>
    <source>
        <strain evidence="4">ZZ-2019</strain>
        <tissue evidence="4">Adductor muscle</tissue>
    </source>
</reference>
<protein>
    <recommendedName>
        <fullName evidence="3">Fibronectin type-III domain-containing protein</fullName>
    </recommendedName>
</protein>
<dbReference type="InterPro" id="IPR036116">
    <property type="entry name" value="FN3_sf"/>
</dbReference>
<dbReference type="Pfam" id="PF00041">
    <property type="entry name" value="fn3"/>
    <property type="match status" value="3"/>
</dbReference>
<feature type="region of interest" description="Disordered" evidence="2">
    <location>
        <begin position="1014"/>
        <end position="1217"/>
    </location>
</feature>
<dbReference type="InterPro" id="IPR013783">
    <property type="entry name" value="Ig-like_fold"/>
</dbReference>
<feature type="compositionally biased region" description="Low complexity" evidence="2">
    <location>
        <begin position="1163"/>
        <end position="1182"/>
    </location>
</feature>
<sequence>EGVESPIIKVSKNGFSEPEIVIMEGMEVTFEFLEKIKPEVVQVIHDGDKLRPVIGGLNSKLAETFDEEGNYVQKFTLEGEYKFAIQSVRCTPLNVIVKRRMPLQAAIVNEKFDPQIIEIDQGHSINWSWNFTEVPHSVQEVQYVMDKGCFMKVADEDSRKPGLFFFQTESTELDKVHLCAVRVNECKREYKVEILDRSFNPPVVLVETGDRVWWYWDKFKCKKPHSVYQIEAPRLNQDDEEPYVPVTDGFRWTAPSKQGLLSHIFTKPGVYYYSDQNFEEAAEYIGTIIVKPKPKEYFVDLTQDGFQTELLRVNTGERIWFCWDPKVCAEKKQQFHIIELEKCQNPVAKTNDSPRDNKRLQFLDDEALSLCTQIGYCSVFYNTVGVYHYRVANGPDNLNTCSVIVNPGEKNHTIHLTDNGPEQKVIMSVRPNDRVWWVWQTTKKAHNVIQVSHQGEPIEGGFCSGMPRDAPSAFVHSFSSPGVFYYKSQRLPKLFGAVVVTTQPRVHEVKVGLSIDPDPVEVKLNDIVCWVFSSNKTEDVAEMETADQVTANEIQCKKILKRRCLNRAITSTGVRHYYSTSFSKQKKTESNFIDDVRFSSVICDERYDNTVVRVDKEGFHPHFVYIEKGESVRWTWLGTDQEHNIIHVSSPESKLPVKDRVVLGPQAFNSRAPAKDKEFLHTFYELGTYYVISETIPESCCTIYVVDAQRVLPPYIPTSSVNGGTVDRYAEVALNCETEESKIFYTTDGSPPELHMDSAKVLYKDDKKVKLKEAGLCFLRAMAVQEGKLNSPIFTSRRFWVLPKDSEKDAESDSSSVQGTDRREQKQVQNTDNWDWWSCVPTIKACFTDPGVMEVFWEEPNANQKKLIKGYQIYLNGVSYCDIFPSTDTSLNISGLAGNHVYEVYVEVYSVDPAQNPQGSNKLMMKCPIMSTEGGPVISLERSDKRDALVVVWMSIDTREYPIKGYLVYLNEQQCGAMLVPDPDKNRCKVFIGGCELNKPYKIYVVALPEEKRGTSSHPAIVEVEDPRHRDQSVMTDDNYEKSTQTHGKKGHIKNLRDSYGSDDFVPPSMSDRKRAGQGRRRSMSGSESESESRSESDSSSGSESDSESDAGRLSNDGSVVVVSMKKQGDPSVQQQTRSRGTSPSPREPLTRSRGSSPREPMSRSVGSSPREPPSSSRVRSAGGRGYVPLEKSTALSAGEYTPKPPSGRKIRDDRSGRYSRVAVIEVQESIDFDGRRPSSGVKVTGDETGRRLVQEGEAVYNDDNDKEKIGLPAPVISVESKSRSSVEVEWTIGKVDHNYELIVYIVNIVGKRFSREINSHTSFDTNLFENGRETRGVQHCWNMDRNKKRMAIKGLLPGLTYRIFVIASYTFLQDEQPCEIQTRSSVIYYTTIGPPRSPEIKVVSIGYYQVTVEWEPPHMDKNLELHGYEVYVDKKLLRRLLTKETRQMIINDLEPGKTISVYVVAVTRQNGMKSEPSREVHITCPRRPPKPYISQQPSFKNGCVLVAWNKPDGVHAAVRQEGISRYAIFLNGKYYGDIRSSTASDRRGYQYVLTGLNPEESYDVNIRSIAGHKPVDAYENHVFCMSDSELSNTLPVCAPAAPKSPELRLESMTPKGIRVTWVQPQQYGDADISGYQLLKNGKIYGAIMGPEANSVDIKDVTLGDKVVLQLIALTNHPVGKLENVVLDTDEQTGGSPRDDRAVHQHTNIVYFLHTNLVCTEKDSATSQKFIKYSTREGIKTKKWPTIDNLNDVFLGEKYAGCRPGPQLTVHFTGLVMAPSQVWCEQVTGHSALVVWSKDESLRTHFVRPDHYIVTWWRGDQPEDDIISEETKDDHLLLTGLRPATTYTIIVEARRMETYKMEDGEEGSVTNKFIMTAKSEQLTVHSARPPDPPSNLCFTAMTCHSLRVEWDPPIEHGVEVIGIRIDAQSMNTRSPHHVAFEVRPDERHADIEPLQEKTDYIVRVTAITDEYFDRLPDRHKMKKLRALPRERMVDSNDSPWLPNAYIMTKTAGTEPPANVKVIKHPLAH</sequence>
<evidence type="ECO:0000256" key="2">
    <source>
        <dbReference type="SAM" id="MobiDB-lite"/>
    </source>
</evidence>
<dbReference type="SUPFAM" id="SSF49503">
    <property type="entry name" value="Cupredoxins"/>
    <property type="match status" value="2"/>
</dbReference>
<dbReference type="InterPro" id="IPR059177">
    <property type="entry name" value="GH29D-like_dom"/>
</dbReference>
<dbReference type="InterPro" id="IPR050991">
    <property type="entry name" value="ECM_Regulatory_Proteins"/>
</dbReference>
<keyword evidence="5" id="KW-1185">Reference proteome</keyword>
<evidence type="ECO:0000256" key="1">
    <source>
        <dbReference type="ARBA" id="ARBA00022737"/>
    </source>
</evidence>
<feature type="domain" description="Fibronectin type-III" evidence="3">
    <location>
        <begin position="1395"/>
        <end position="1488"/>
    </location>
</feature>
<comment type="caution">
    <text evidence="4">The sequence shown here is derived from an EMBL/GenBank/DDBJ whole genome shotgun (WGS) entry which is preliminary data.</text>
</comment>
<dbReference type="CDD" id="cd00063">
    <property type="entry name" value="FN3"/>
    <property type="match status" value="3"/>
</dbReference>
<dbReference type="Proteomes" id="UP001186944">
    <property type="component" value="Unassembled WGS sequence"/>
</dbReference>
<feature type="region of interest" description="Disordered" evidence="2">
    <location>
        <begin position="808"/>
        <end position="829"/>
    </location>
</feature>
<keyword evidence="1" id="KW-0677">Repeat</keyword>
<evidence type="ECO:0000259" key="3">
    <source>
        <dbReference type="PROSITE" id="PS50853"/>
    </source>
</evidence>
<gene>
    <name evidence="4" type="ORF">FSP39_023382</name>
</gene>
<dbReference type="InterPro" id="IPR003961">
    <property type="entry name" value="FN3_dom"/>
</dbReference>
<dbReference type="Gene3D" id="2.60.40.420">
    <property type="entry name" value="Cupredoxins - blue copper proteins"/>
    <property type="match status" value="2"/>
</dbReference>
<dbReference type="SMART" id="SM00060">
    <property type="entry name" value="FN3"/>
    <property type="match status" value="6"/>
</dbReference>
<organism evidence="4 5">
    <name type="scientific">Pinctada imbricata</name>
    <name type="common">Atlantic pearl-oyster</name>
    <name type="synonym">Pinctada martensii</name>
    <dbReference type="NCBI Taxonomy" id="66713"/>
    <lineage>
        <taxon>Eukaryota</taxon>
        <taxon>Metazoa</taxon>
        <taxon>Spiralia</taxon>
        <taxon>Lophotrochozoa</taxon>
        <taxon>Mollusca</taxon>
        <taxon>Bivalvia</taxon>
        <taxon>Autobranchia</taxon>
        <taxon>Pteriomorphia</taxon>
        <taxon>Pterioida</taxon>
        <taxon>Pterioidea</taxon>
        <taxon>Pteriidae</taxon>
        <taxon>Pinctada</taxon>
    </lineage>
</organism>
<proteinExistence type="predicted"/>
<feature type="domain" description="Fibronectin type-III" evidence="3">
    <location>
        <begin position="1778"/>
        <end position="1879"/>
    </location>
</feature>
<dbReference type="PROSITE" id="PS50853">
    <property type="entry name" value="FN3"/>
    <property type="match status" value="3"/>
</dbReference>
<name>A0AA88YLX3_PINIB</name>
<feature type="compositionally biased region" description="Polar residues" evidence="2">
    <location>
        <begin position="1131"/>
        <end position="1145"/>
    </location>
</feature>
<feature type="domain" description="Fibronectin type-III" evidence="3">
    <location>
        <begin position="1892"/>
        <end position="1989"/>
    </location>
</feature>
<dbReference type="Pfam" id="PF13290">
    <property type="entry name" value="CHB_HEX_C_1"/>
    <property type="match status" value="1"/>
</dbReference>
<dbReference type="InterPro" id="IPR008972">
    <property type="entry name" value="Cupredoxin"/>
</dbReference>
<dbReference type="EMBL" id="VSWD01000005">
    <property type="protein sequence ID" value="KAK3103976.1"/>
    <property type="molecule type" value="Genomic_DNA"/>
</dbReference>